<reference evidence="1" key="2">
    <citation type="journal article" date="2019" name="PLoS ONE">
        <title>Identification and characterization of putative Aeromonas spp. T3SS effectors.</title>
        <authorList>
            <person name="Rangel L.T."/>
            <person name="Marden J."/>
            <person name="Colston S."/>
            <person name="Setubal J.C."/>
            <person name="Graf J."/>
            <person name="Gogarten J.P."/>
        </authorList>
    </citation>
    <scope>NUCLEOTIDE SEQUENCE</scope>
    <source>
        <strain evidence="1">BAQ071013-135</strain>
    </source>
</reference>
<dbReference type="EMBL" id="PDXJ01000025">
    <property type="protein sequence ID" value="TND52032.1"/>
    <property type="molecule type" value="Genomic_DNA"/>
</dbReference>
<protein>
    <submittedName>
        <fullName evidence="1">Uncharacterized protein</fullName>
    </submittedName>
</protein>
<proteinExistence type="predicted"/>
<name>A0AAX2UPD5_AERVE</name>
<organism evidence="1 2">
    <name type="scientific">Aeromonas veronii</name>
    <dbReference type="NCBI Taxonomy" id="654"/>
    <lineage>
        <taxon>Bacteria</taxon>
        <taxon>Pseudomonadati</taxon>
        <taxon>Pseudomonadota</taxon>
        <taxon>Gammaproteobacteria</taxon>
        <taxon>Aeromonadales</taxon>
        <taxon>Aeromonadaceae</taxon>
        <taxon>Aeromonas</taxon>
    </lineage>
</organism>
<dbReference type="AlphaFoldDB" id="A0AAX2UPD5"/>
<evidence type="ECO:0000313" key="1">
    <source>
        <dbReference type="EMBL" id="TND52032.1"/>
    </source>
</evidence>
<gene>
    <name evidence="1" type="ORF">CF123_18110</name>
</gene>
<dbReference type="RefSeq" id="WP_139495233.1">
    <property type="nucleotide sequence ID" value="NZ_CAWORL010000018.1"/>
</dbReference>
<comment type="caution">
    <text evidence="1">The sequence shown here is derived from an EMBL/GenBank/DDBJ whole genome shotgun (WGS) entry which is preliminary data.</text>
</comment>
<reference evidence="1" key="1">
    <citation type="submission" date="2017-10" db="EMBL/GenBank/DDBJ databases">
        <authorList>
            <person name="Colston S.M."/>
            <person name="Graf J."/>
        </authorList>
    </citation>
    <scope>NUCLEOTIDE SEQUENCE</scope>
    <source>
        <strain evidence="1">BAQ071013-135</strain>
    </source>
</reference>
<accession>A0AAX2UPD5</accession>
<dbReference type="Proteomes" id="UP000796104">
    <property type="component" value="Unassembled WGS sequence"/>
</dbReference>
<sequence>MSAFKFKPASALELYDLLVAAYPDKFNEDGPDIWDDVMEFAEELVSSGDVEVLSELLGRVVMLASPMQGMIAGESRHSLGKVTIQGNQVLMTSAISRPVAMPEKVQ</sequence>
<evidence type="ECO:0000313" key="2">
    <source>
        <dbReference type="Proteomes" id="UP000796104"/>
    </source>
</evidence>